<evidence type="ECO:0000256" key="6">
    <source>
        <dbReference type="PROSITE-ProRule" id="PRU00433"/>
    </source>
</evidence>
<dbReference type="PANTHER" id="PTHR33751:SF9">
    <property type="entry name" value="CYTOCHROME C4"/>
    <property type="match status" value="1"/>
</dbReference>
<accession>A0AA49FJH1</accession>
<dbReference type="InterPro" id="IPR050597">
    <property type="entry name" value="Cytochrome_c_Oxidase_Subunit"/>
</dbReference>
<proteinExistence type="predicted"/>
<dbReference type="SUPFAM" id="SSF46626">
    <property type="entry name" value="Cytochrome c"/>
    <property type="match status" value="2"/>
</dbReference>
<keyword evidence="2 6" id="KW-0349">Heme</keyword>
<dbReference type="GO" id="GO:0020037">
    <property type="term" value="F:heme binding"/>
    <property type="evidence" value="ECO:0007669"/>
    <property type="project" value="InterPro"/>
</dbReference>
<dbReference type="EMBL" id="CP107246">
    <property type="protein sequence ID" value="WIM04623.1"/>
    <property type="molecule type" value="Genomic_DNA"/>
</dbReference>
<keyword evidence="5 6" id="KW-0408">Iron</keyword>
<feature type="domain" description="Cytochrome c" evidence="8">
    <location>
        <begin position="44"/>
        <end position="122"/>
    </location>
</feature>
<name>A0AA49FJH1_9PROT</name>
<evidence type="ECO:0000256" key="2">
    <source>
        <dbReference type="ARBA" id="ARBA00022617"/>
    </source>
</evidence>
<dbReference type="Proteomes" id="UP001234916">
    <property type="component" value="Chromosome"/>
</dbReference>
<evidence type="ECO:0000313" key="9">
    <source>
        <dbReference type="EMBL" id="WIM04623.1"/>
    </source>
</evidence>
<protein>
    <submittedName>
        <fullName evidence="9">C-type cytochrome</fullName>
    </submittedName>
</protein>
<feature type="domain" description="Cytochrome c" evidence="8">
    <location>
        <begin position="130"/>
        <end position="210"/>
    </location>
</feature>
<evidence type="ECO:0000259" key="8">
    <source>
        <dbReference type="PROSITE" id="PS51007"/>
    </source>
</evidence>
<evidence type="ECO:0000256" key="1">
    <source>
        <dbReference type="ARBA" id="ARBA00022448"/>
    </source>
</evidence>
<dbReference type="PROSITE" id="PS51007">
    <property type="entry name" value="CYTC"/>
    <property type="match status" value="2"/>
</dbReference>
<dbReference type="GO" id="GO:0046872">
    <property type="term" value="F:metal ion binding"/>
    <property type="evidence" value="ECO:0007669"/>
    <property type="project" value="UniProtKB-KW"/>
</dbReference>
<feature type="signal peptide" evidence="7">
    <location>
        <begin position="1"/>
        <end position="26"/>
    </location>
</feature>
<keyword evidence="3 6" id="KW-0479">Metal-binding</keyword>
<dbReference type="Gene3D" id="1.10.760.10">
    <property type="entry name" value="Cytochrome c-like domain"/>
    <property type="match status" value="2"/>
</dbReference>
<dbReference type="GO" id="GO:0009055">
    <property type="term" value="F:electron transfer activity"/>
    <property type="evidence" value="ECO:0007669"/>
    <property type="project" value="InterPro"/>
</dbReference>
<reference evidence="9" key="1">
    <citation type="journal article" date="2023" name="Nat. Microbiol.">
        <title>Enrichment and characterization of a nitric oxide-reducing microbial community in a continuous bioreactor.</title>
        <authorList>
            <person name="Garrido-Amador P."/>
            <person name="Stortenbeker N."/>
            <person name="Wessels H.J.C.T."/>
            <person name="Speth D.R."/>
            <person name="Garcia-Heredia I."/>
            <person name="Kartal B."/>
        </authorList>
    </citation>
    <scope>NUCLEOTIDE SEQUENCE</scope>
    <source>
        <strain evidence="9">MAG1</strain>
    </source>
</reference>
<dbReference type="Pfam" id="PF00034">
    <property type="entry name" value="Cytochrom_C"/>
    <property type="match status" value="2"/>
</dbReference>
<evidence type="ECO:0000256" key="4">
    <source>
        <dbReference type="ARBA" id="ARBA00022982"/>
    </source>
</evidence>
<dbReference type="PANTHER" id="PTHR33751">
    <property type="entry name" value="CBB3-TYPE CYTOCHROME C OXIDASE SUBUNIT FIXP"/>
    <property type="match status" value="1"/>
</dbReference>
<evidence type="ECO:0000256" key="7">
    <source>
        <dbReference type="SAM" id="SignalP"/>
    </source>
</evidence>
<sequence>MAPQQKTRISWIWLPLFLLAGTPAGAQSPERLKSVLADPHARAAAVEAGRKASSFCANCHGADGNSKTPEVPNLAGQNPIYLLEQVRKFASGARRDQWMEPAIKLLNDTERLNIVAYYASMEVAPARSTRPSDAGRELFSKRCSACHGGEARGGERFPRLAGQQAVYLVRSLTRYRDRTGQRMEPEMLAMTAALRDKDIRDLSDYLSALR</sequence>
<evidence type="ECO:0000256" key="3">
    <source>
        <dbReference type="ARBA" id="ARBA00022723"/>
    </source>
</evidence>
<keyword evidence="1" id="KW-0813">Transport</keyword>
<dbReference type="InterPro" id="IPR036909">
    <property type="entry name" value="Cyt_c-like_dom_sf"/>
</dbReference>
<dbReference type="AlphaFoldDB" id="A0AA49FJH1"/>
<dbReference type="KEGG" id="npv:OHM77_07880"/>
<keyword evidence="4" id="KW-0249">Electron transport</keyword>
<keyword evidence="7" id="KW-0732">Signal</keyword>
<dbReference type="InterPro" id="IPR009056">
    <property type="entry name" value="Cyt_c-like_dom"/>
</dbReference>
<feature type="chain" id="PRO_5041396584" evidence="7">
    <location>
        <begin position="27"/>
        <end position="210"/>
    </location>
</feature>
<gene>
    <name evidence="9" type="ORF">OHM77_07880</name>
</gene>
<organism evidence="9">
    <name type="scientific">Candidatus Nitricoxidivorans perseverans</name>
    <dbReference type="NCBI Taxonomy" id="2975601"/>
    <lineage>
        <taxon>Bacteria</taxon>
        <taxon>Pseudomonadati</taxon>
        <taxon>Pseudomonadota</taxon>
        <taxon>Betaproteobacteria</taxon>
        <taxon>Nitrosomonadales</taxon>
        <taxon>Sterolibacteriaceae</taxon>
        <taxon>Candidatus Nitricoxidivorans</taxon>
    </lineage>
</organism>
<evidence type="ECO:0000256" key="5">
    <source>
        <dbReference type="ARBA" id="ARBA00023004"/>
    </source>
</evidence>